<evidence type="ECO:0000313" key="1">
    <source>
        <dbReference type="EMBL" id="MEQ2222488.1"/>
    </source>
</evidence>
<dbReference type="PANTHER" id="PTHR12156:SF23">
    <property type="entry name" value="PLECKSTRIN HOMOLOGY-LIKE DOMAIN FAMILY B MEMBER 1"/>
    <property type="match status" value="1"/>
</dbReference>
<gene>
    <name evidence="1" type="ORF">ILYODFUR_026886</name>
</gene>
<protein>
    <submittedName>
        <fullName evidence="1">Uncharacterized protein</fullName>
    </submittedName>
</protein>
<reference evidence="1 2" key="1">
    <citation type="submission" date="2021-06" db="EMBL/GenBank/DDBJ databases">
        <authorList>
            <person name="Palmer J.M."/>
        </authorList>
    </citation>
    <scope>NUCLEOTIDE SEQUENCE [LARGE SCALE GENOMIC DNA]</scope>
    <source>
        <strain evidence="2">if_2019</strain>
        <tissue evidence="1">Muscle</tissue>
    </source>
</reference>
<dbReference type="PANTHER" id="PTHR12156">
    <property type="entry name" value="PLECKSTRIN HOMOLOGY-LIKE DOMAIN, FAMILY B, MEMBER 3"/>
    <property type="match status" value="1"/>
</dbReference>
<accession>A0ABV0SSN1</accession>
<organism evidence="1 2">
    <name type="scientific">Ilyodon furcidens</name>
    <name type="common">goldbreast splitfin</name>
    <dbReference type="NCBI Taxonomy" id="33524"/>
    <lineage>
        <taxon>Eukaryota</taxon>
        <taxon>Metazoa</taxon>
        <taxon>Chordata</taxon>
        <taxon>Craniata</taxon>
        <taxon>Vertebrata</taxon>
        <taxon>Euteleostomi</taxon>
        <taxon>Actinopterygii</taxon>
        <taxon>Neopterygii</taxon>
        <taxon>Teleostei</taxon>
        <taxon>Neoteleostei</taxon>
        <taxon>Acanthomorphata</taxon>
        <taxon>Ovalentaria</taxon>
        <taxon>Atherinomorphae</taxon>
        <taxon>Cyprinodontiformes</taxon>
        <taxon>Goodeidae</taxon>
        <taxon>Ilyodon</taxon>
    </lineage>
</organism>
<sequence>MATLQLLHKEQDVLCNLEKRYHTLTGGRNFPKSTSSMKEESLHISEPDLVYVDGPPHSPCPSSSHNPSPELCPVRLQEDYITVSQLNQIFGMQRSKPSSSTSTPSFQLASSESSFTCHSAACGPSSFLSAQSHAELSRNAMPPINLERWYQDIMAAGGSQSCPPPLPAKSFSTRRHGQMLKSKSDGEVGQGPSATQVCSAALLSLPSGIMHDRNVPTTLMLREKNLLDMDSRKQTALQCK</sequence>
<feature type="non-terminal residue" evidence="1">
    <location>
        <position position="240"/>
    </location>
</feature>
<proteinExistence type="predicted"/>
<evidence type="ECO:0000313" key="2">
    <source>
        <dbReference type="Proteomes" id="UP001482620"/>
    </source>
</evidence>
<dbReference type="EMBL" id="JAHRIQ010003462">
    <property type="protein sequence ID" value="MEQ2222488.1"/>
    <property type="molecule type" value="Genomic_DNA"/>
</dbReference>
<keyword evidence="2" id="KW-1185">Reference proteome</keyword>
<dbReference type="InterPro" id="IPR052212">
    <property type="entry name" value="PH-like_domain"/>
</dbReference>
<name>A0ABV0SSN1_9TELE</name>
<dbReference type="Proteomes" id="UP001482620">
    <property type="component" value="Unassembled WGS sequence"/>
</dbReference>
<comment type="caution">
    <text evidence="1">The sequence shown here is derived from an EMBL/GenBank/DDBJ whole genome shotgun (WGS) entry which is preliminary data.</text>
</comment>